<dbReference type="InterPro" id="IPR011738">
    <property type="entry name" value="Phage_CHP"/>
</dbReference>
<dbReference type="Proteomes" id="UP001595665">
    <property type="component" value="Unassembled WGS sequence"/>
</dbReference>
<name>A0ABV7PFH8_9BURK</name>
<evidence type="ECO:0000313" key="2">
    <source>
        <dbReference type="Proteomes" id="UP001595665"/>
    </source>
</evidence>
<gene>
    <name evidence="1" type="ORF">ACFOPH_03190</name>
</gene>
<reference evidence="2" key="1">
    <citation type="journal article" date="2019" name="Int. J. Syst. Evol. Microbiol.">
        <title>The Global Catalogue of Microorganisms (GCM) 10K type strain sequencing project: providing services to taxonomists for standard genome sequencing and annotation.</title>
        <authorList>
            <consortium name="The Broad Institute Genomics Platform"/>
            <consortium name="The Broad Institute Genome Sequencing Center for Infectious Disease"/>
            <person name="Wu L."/>
            <person name="Ma J."/>
        </authorList>
    </citation>
    <scope>NUCLEOTIDE SEQUENCE [LARGE SCALE GENOMIC DNA]</scope>
    <source>
        <strain evidence="2">CCM 7480</strain>
    </source>
</reference>
<sequence length="180" mass="19257">MTPKVIVPPAELAVSLESAITAARAAGAGLDAEVEQAVKTATAEAEFETQRAIIEQTLRLTLDRLPEAIKLPRPRLVSVVHVKFIDPTGQQQTLDPTDYEVDSVSEPGYIVPAPGKAWPATASRINAVEVQYVAGYGPDHTSVPDSVKGFILRRVAEHFGQLSASMAANAVRLLDGEVVY</sequence>
<comment type="caution">
    <text evidence="1">The sequence shown here is derived from an EMBL/GenBank/DDBJ whole genome shotgun (WGS) entry which is preliminary data.</text>
</comment>
<dbReference type="RefSeq" id="WP_312547555.1">
    <property type="nucleotide sequence ID" value="NZ_JBHRVV010000001.1"/>
</dbReference>
<evidence type="ECO:0008006" key="3">
    <source>
        <dbReference type="Google" id="ProtNLM"/>
    </source>
</evidence>
<dbReference type="NCBIfam" id="TIGR02215">
    <property type="entry name" value="phage_chp_gp8"/>
    <property type="match status" value="1"/>
</dbReference>
<accession>A0ABV7PFH8</accession>
<organism evidence="1 2">
    <name type="scientific">Massilia haematophila</name>
    <dbReference type="NCBI Taxonomy" id="457923"/>
    <lineage>
        <taxon>Bacteria</taxon>
        <taxon>Pseudomonadati</taxon>
        <taxon>Pseudomonadota</taxon>
        <taxon>Betaproteobacteria</taxon>
        <taxon>Burkholderiales</taxon>
        <taxon>Oxalobacteraceae</taxon>
        <taxon>Telluria group</taxon>
        <taxon>Massilia</taxon>
    </lineage>
</organism>
<protein>
    <recommendedName>
        <fullName evidence="3">Phage protein</fullName>
    </recommendedName>
</protein>
<dbReference type="EMBL" id="JBHRVV010000001">
    <property type="protein sequence ID" value="MFC3457257.1"/>
    <property type="molecule type" value="Genomic_DNA"/>
</dbReference>
<evidence type="ECO:0000313" key="1">
    <source>
        <dbReference type="EMBL" id="MFC3457257.1"/>
    </source>
</evidence>
<keyword evidence="2" id="KW-1185">Reference proteome</keyword>
<proteinExistence type="predicted"/>